<organism evidence="2 3">
    <name type="scientific">Elysia marginata</name>
    <dbReference type="NCBI Taxonomy" id="1093978"/>
    <lineage>
        <taxon>Eukaryota</taxon>
        <taxon>Metazoa</taxon>
        <taxon>Spiralia</taxon>
        <taxon>Lophotrochozoa</taxon>
        <taxon>Mollusca</taxon>
        <taxon>Gastropoda</taxon>
        <taxon>Heterobranchia</taxon>
        <taxon>Euthyneura</taxon>
        <taxon>Panpulmonata</taxon>
        <taxon>Sacoglossa</taxon>
        <taxon>Placobranchoidea</taxon>
        <taxon>Plakobranchidae</taxon>
        <taxon>Elysia</taxon>
    </lineage>
</organism>
<keyword evidence="1" id="KW-0732">Signal</keyword>
<dbReference type="Proteomes" id="UP000762676">
    <property type="component" value="Unassembled WGS sequence"/>
</dbReference>
<name>A0AAV4FCL5_9GAST</name>
<proteinExistence type="predicted"/>
<evidence type="ECO:0000313" key="3">
    <source>
        <dbReference type="Proteomes" id="UP000762676"/>
    </source>
</evidence>
<feature type="chain" id="PRO_5043652043" description="Secreted protein" evidence="1">
    <location>
        <begin position="25"/>
        <end position="112"/>
    </location>
</feature>
<evidence type="ECO:0008006" key="4">
    <source>
        <dbReference type="Google" id="ProtNLM"/>
    </source>
</evidence>
<keyword evidence="3" id="KW-1185">Reference proteome</keyword>
<dbReference type="EMBL" id="BMAT01007778">
    <property type="protein sequence ID" value="GFR71152.1"/>
    <property type="molecule type" value="Genomic_DNA"/>
</dbReference>
<protein>
    <recommendedName>
        <fullName evidence="4">Secreted protein</fullName>
    </recommendedName>
</protein>
<dbReference type="AlphaFoldDB" id="A0AAV4FCL5"/>
<feature type="signal peptide" evidence="1">
    <location>
        <begin position="1"/>
        <end position="24"/>
    </location>
</feature>
<gene>
    <name evidence="2" type="ORF">ElyMa_003804900</name>
</gene>
<evidence type="ECO:0000313" key="2">
    <source>
        <dbReference type="EMBL" id="GFR71152.1"/>
    </source>
</evidence>
<sequence length="112" mass="12383">MTKPGYSWLLVLLMWVSTICKVASVSPSLPVTTHAPGTTNSYKRLYSPSTPRYRFSVCFARMPSYAPDLYSPHTPGEVIAGTASQHLDLHFPGTHCYARQSSQAVFPQFALC</sequence>
<reference evidence="2 3" key="1">
    <citation type="journal article" date="2021" name="Elife">
        <title>Chloroplast acquisition without the gene transfer in kleptoplastic sea slugs, Plakobranchus ocellatus.</title>
        <authorList>
            <person name="Maeda T."/>
            <person name="Takahashi S."/>
            <person name="Yoshida T."/>
            <person name="Shimamura S."/>
            <person name="Takaki Y."/>
            <person name="Nagai Y."/>
            <person name="Toyoda A."/>
            <person name="Suzuki Y."/>
            <person name="Arimoto A."/>
            <person name="Ishii H."/>
            <person name="Satoh N."/>
            <person name="Nishiyama T."/>
            <person name="Hasebe M."/>
            <person name="Maruyama T."/>
            <person name="Minagawa J."/>
            <person name="Obokata J."/>
            <person name="Shigenobu S."/>
        </authorList>
    </citation>
    <scope>NUCLEOTIDE SEQUENCE [LARGE SCALE GENOMIC DNA]</scope>
</reference>
<evidence type="ECO:0000256" key="1">
    <source>
        <dbReference type="SAM" id="SignalP"/>
    </source>
</evidence>
<comment type="caution">
    <text evidence="2">The sequence shown here is derived from an EMBL/GenBank/DDBJ whole genome shotgun (WGS) entry which is preliminary data.</text>
</comment>
<accession>A0AAV4FCL5</accession>